<organism evidence="2 3">
    <name type="scientific">Streptomyces finlayi</name>
    <dbReference type="NCBI Taxonomy" id="67296"/>
    <lineage>
        <taxon>Bacteria</taxon>
        <taxon>Bacillati</taxon>
        <taxon>Actinomycetota</taxon>
        <taxon>Actinomycetes</taxon>
        <taxon>Kitasatosporales</taxon>
        <taxon>Streptomycetaceae</taxon>
        <taxon>Streptomyces</taxon>
    </lineage>
</organism>
<sequence length="318" mass="34011">MPPAYGLPVPRLPHEPTLGDLLDVLADIRLVTLTGPAGVGKTHLAARLAEAVTDLPVHHADLSDCADNALVPQTVAAALHAGTAPGSGTDPMEAVLRLLAGRRGLLVLDTCEHVRAGCAYLVGRLHDTCPGLQILVTSRSPIGVPGEHRVPLRPLSREHTVELLREKAAVQGVDLPVFWTRLLAERLDGDPLSVLLAARTLGHNTTPQQLYGSLCEPGARFGVLIHGPKQPARHRTLLRAIAWSHDLCGRAERLLWARLSAFTGNFTAQQVETVFADGGELTALIEASVVLPEEDGTYRLPLAHREYGQLLLAGLGKP</sequence>
<gene>
    <name evidence="2" type="ORF">GCM10010334_75440</name>
</gene>
<dbReference type="Proteomes" id="UP000638353">
    <property type="component" value="Unassembled WGS sequence"/>
</dbReference>
<name>A0A918X6F7_9ACTN</name>
<dbReference type="Pfam" id="PF13401">
    <property type="entry name" value="AAA_22"/>
    <property type="match status" value="1"/>
</dbReference>
<dbReference type="SUPFAM" id="SSF52540">
    <property type="entry name" value="P-loop containing nucleoside triphosphate hydrolases"/>
    <property type="match status" value="1"/>
</dbReference>
<comment type="caution">
    <text evidence="2">The sequence shown here is derived from an EMBL/GenBank/DDBJ whole genome shotgun (WGS) entry which is preliminary data.</text>
</comment>
<dbReference type="InterPro" id="IPR027417">
    <property type="entry name" value="P-loop_NTPase"/>
</dbReference>
<dbReference type="Gene3D" id="3.40.50.300">
    <property type="entry name" value="P-loop containing nucleotide triphosphate hydrolases"/>
    <property type="match status" value="1"/>
</dbReference>
<dbReference type="GO" id="GO:0016887">
    <property type="term" value="F:ATP hydrolysis activity"/>
    <property type="evidence" value="ECO:0007669"/>
    <property type="project" value="InterPro"/>
</dbReference>
<evidence type="ECO:0000313" key="3">
    <source>
        <dbReference type="Proteomes" id="UP000638353"/>
    </source>
</evidence>
<protein>
    <recommendedName>
        <fullName evidence="1">ORC1/DEAH AAA+ ATPase domain-containing protein</fullName>
    </recommendedName>
</protein>
<dbReference type="RefSeq" id="WP_189827655.1">
    <property type="nucleotide sequence ID" value="NZ_BMVC01000023.1"/>
</dbReference>
<feature type="domain" description="ORC1/DEAH AAA+ ATPase" evidence="1">
    <location>
        <begin position="30"/>
        <end position="131"/>
    </location>
</feature>
<dbReference type="PANTHER" id="PTHR47691:SF3">
    <property type="entry name" value="HTH-TYPE TRANSCRIPTIONAL REGULATOR RV0890C-RELATED"/>
    <property type="match status" value="1"/>
</dbReference>
<dbReference type="PANTHER" id="PTHR47691">
    <property type="entry name" value="REGULATOR-RELATED"/>
    <property type="match status" value="1"/>
</dbReference>
<dbReference type="EMBL" id="BMVC01000023">
    <property type="protein sequence ID" value="GHD15403.1"/>
    <property type="molecule type" value="Genomic_DNA"/>
</dbReference>
<dbReference type="InterPro" id="IPR049945">
    <property type="entry name" value="AAA_22"/>
</dbReference>
<evidence type="ECO:0000259" key="1">
    <source>
        <dbReference type="Pfam" id="PF13401"/>
    </source>
</evidence>
<dbReference type="AlphaFoldDB" id="A0A918X6F7"/>
<reference evidence="2" key="2">
    <citation type="submission" date="2020-09" db="EMBL/GenBank/DDBJ databases">
        <authorList>
            <person name="Sun Q."/>
            <person name="Ohkuma M."/>
        </authorList>
    </citation>
    <scope>NUCLEOTIDE SEQUENCE</scope>
    <source>
        <strain evidence="2">JCM 4637</strain>
    </source>
</reference>
<evidence type="ECO:0000313" key="2">
    <source>
        <dbReference type="EMBL" id="GHD15403.1"/>
    </source>
</evidence>
<dbReference type="PRINTS" id="PR00364">
    <property type="entry name" value="DISEASERSIST"/>
</dbReference>
<accession>A0A918X6F7</accession>
<proteinExistence type="predicted"/>
<reference evidence="2" key="1">
    <citation type="journal article" date="2014" name="Int. J. Syst. Evol. Microbiol.">
        <title>Complete genome sequence of Corynebacterium casei LMG S-19264T (=DSM 44701T), isolated from a smear-ripened cheese.</title>
        <authorList>
            <consortium name="US DOE Joint Genome Institute (JGI-PGF)"/>
            <person name="Walter F."/>
            <person name="Albersmeier A."/>
            <person name="Kalinowski J."/>
            <person name="Ruckert C."/>
        </authorList>
    </citation>
    <scope>NUCLEOTIDE SEQUENCE</scope>
    <source>
        <strain evidence="2">JCM 4637</strain>
    </source>
</reference>